<protein>
    <submittedName>
        <fullName evidence="2">Uncharacterized protein</fullName>
    </submittedName>
</protein>
<keyword evidence="1" id="KW-1133">Transmembrane helix</keyword>
<proteinExistence type="predicted"/>
<dbReference type="OrthoDB" id="6264856at2759"/>
<dbReference type="AlphaFoldDB" id="A0A8T0D6F6"/>
<gene>
    <name evidence="2" type="ORF">P879_11703</name>
</gene>
<keyword evidence="1" id="KW-0472">Membrane</keyword>
<evidence type="ECO:0000256" key="1">
    <source>
        <dbReference type="SAM" id="Phobius"/>
    </source>
</evidence>
<dbReference type="EMBL" id="JTDF01015175">
    <property type="protein sequence ID" value="KAF8563006.1"/>
    <property type="molecule type" value="Genomic_DNA"/>
</dbReference>
<accession>A0A8T0D6F6</accession>
<feature type="transmembrane region" description="Helical" evidence="1">
    <location>
        <begin position="7"/>
        <end position="29"/>
    </location>
</feature>
<organism evidence="2 3">
    <name type="scientific">Paragonimus westermani</name>
    <dbReference type="NCBI Taxonomy" id="34504"/>
    <lineage>
        <taxon>Eukaryota</taxon>
        <taxon>Metazoa</taxon>
        <taxon>Spiralia</taxon>
        <taxon>Lophotrochozoa</taxon>
        <taxon>Platyhelminthes</taxon>
        <taxon>Trematoda</taxon>
        <taxon>Digenea</taxon>
        <taxon>Plagiorchiida</taxon>
        <taxon>Troglotremata</taxon>
        <taxon>Troglotrematidae</taxon>
        <taxon>Paragonimus</taxon>
    </lineage>
</organism>
<sequence>MTFNAQCWIVCNLFLWGPVILSYGLVLALENHQCWIQPNVTIIVAPNKYTVSALRSAPENLRFTLSYTERIRRLSNFAFLKKELLEPAVAFWSKTLRAKDHFSEPIQLSRYVYSLLYIYIFTQKRRTYQV</sequence>
<evidence type="ECO:0000313" key="3">
    <source>
        <dbReference type="Proteomes" id="UP000699462"/>
    </source>
</evidence>
<keyword evidence="3" id="KW-1185">Reference proteome</keyword>
<evidence type="ECO:0000313" key="2">
    <source>
        <dbReference type="EMBL" id="KAF8563006.1"/>
    </source>
</evidence>
<reference evidence="2 3" key="1">
    <citation type="submission" date="2019-07" db="EMBL/GenBank/DDBJ databases">
        <title>Annotation for the trematode Paragonimus westermani.</title>
        <authorList>
            <person name="Choi Y.-J."/>
        </authorList>
    </citation>
    <scope>NUCLEOTIDE SEQUENCE [LARGE SCALE GENOMIC DNA]</scope>
    <source>
        <strain evidence="2">180907_Pwestermani</strain>
    </source>
</reference>
<keyword evidence="1" id="KW-0812">Transmembrane</keyword>
<dbReference type="Proteomes" id="UP000699462">
    <property type="component" value="Unassembled WGS sequence"/>
</dbReference>
<comment type="caution">
    <text evidence="2">The sequence shown here is derived from an EMBL/GenBank/DDBJ whole genome shotgun (WGS) entry which is preliminary data.</text>
</comment>
<name>A0A8T0D6F6_9TREM</name>